<dbReference type="Proteomes" id="UP000242412">
    <property type="component" value="Unassembled WGS sequence"/>
</dbReference>
<comment type="caution">
    <text evidence="2">The sequence shown here is derived from an EMBL/GenBank/DDBJ whole genome shotgun (WGS) entry which is preliminary data.</text>
</comment>
<gene>
    <name evidence="2" type="ORF">BSO15_02570</name>
</gene>
<sequence length="103" mass="12008">MKQKRTKRIEIALTEEEHQTLQSMKTKQRLAEWIRETALQQHKPKKIKQVDPRLLFELNRIGVNINQIARVCNAKKADINLLNIALSLKEIELKLGRLIDNAS</sequence>
<accession>A0AB36IPY7</accession>
<reference evidence="2 3" key="1">
    <citation type="submission" date="2016-11" db="EMBL/GenBank/DDBJ databases">
        <title>Simultaneous identification of Haemophilus influenzae and Haemophilus haemolyticus using TaqMan real-time PCR.</title>
        <authorList>
            <person name="Price E.P."/>
            <person name="Sarovich D.S."/>
            <person name="Harris T.M."/>
            <person name="Spargo J.C."/>
            <person name="Nosworthy E."/>
            <person name="Beissbarth J."/>
            <person name="Chang A.B."/>
            <person name="Smith-Vaughan H.C."/>
        </authorList>
    </citation>
    <scope>NUCLEOTIDE SEQUENCE [LARGE SCALE GENOMIC DNA]</scope>
    <source>
        <strain evidence="2 3">60884 B Hi-2</strain>
    </source>
</reference>
<dbReference type="EMBL" id="MPJJ01000005">
    <property type="protein sequence ID" value="OLV28120.1"/>
    <property type="molecule type" value="Genomic_DNA"/>
</dbReference>
<dbReference type="InterPro" id="IPR008687">
    <property type="entry name" value="MobC"/>
</dbReference>
<dbReference type="RefSeq" id="WP_075875225.1">
    <property type="nucleotide sequence ID" value="NZ_MPJJ01000005.1"/>
</dbReference>
<protein>
    <submittedName>
        <fullName evidence="2">Mobilization protein</fullName>
    </submittedName>
</protein>
<dbReference type="Pfam" id="PF05713">
    <property type="entry name" value="MobC"/>
    <property type="match status" value="1"/>
</dbReference>
<proteinExistence type="predicted"/>
<organism evidence="2 3">
    <name type="scientific">Haemophilus parainfluenzae</name>
    <dbReference type="NCBI Taxonomy" id="729"/>
    <lineage>
        <taxon>Bacteria</taxon>
        <taxon>Pseudomonadati</taxon>
        <taxon>Pseudomonadota</taxon>
        <taxon>Gammaproteobacteria</taxon>
        <taxon>Pasteurellales</taxon>
        <taxon>Pasteurellaceae</taxon>
        <taxon>Haemophilus</taxon>
    </lineage>
</organism>
<name>A0AB36IPY7_HAEPA</name>
<dbReference type="AlphaFoldDB" id="A0AB36IPY7"/>
<feature type="domain" description="Bacterial mobilisation" evidence="1">
    <location>
        <begin position="55"/>
        <end position="97"/>
    </location>
</feature>
<evidence type="ECO:0000313" key="3">
    <source>
        <dbReference type="Proteomes" id="UP000242412"/>
    </source>
</evidence>
<evidence type="ECO:0000313" key="2">
    <source>
        <dbReference type="EMBL" id="OLV28120.1"/>
    </source>
</evidence>
<evidence type="ECO:0000259" key="1">
    <source>
        <dbReference type="Pfam" id="PF05713"/>
    </source>
</evidence>